<dbReference type="AlphaFoldDB" id="A0A067MRV5"/>
<dbReference type="SUPFAM" id="SSF81383">
    <property type="entry name" value="F-box domain"/>
    <property type="match status" value="1"/>
</dbReference>
<name>A0A067MRV5_BOTB1</name>
<evidence type="ECO:0000313" key="2">
    <source>
        <dbReference type="Proteomes" id="UP000027195"/>
    </source>
</evidence>
<organism evidence="1 2">
    <name type="scientific">Botryobasidium botryosum (strain FD-172 SS1)</name>
    <dbReference type="NCBI Taxonomy" id="930990"/>
    <lineage>
        <taxon>Eukaryota</taxon>
        <taxon>Fungi</taxon>
        <taxon>Dikarya</taxon>
        <taxon>Basidiomycota</taxon>
        <taxon>Agaricomycotina</taxon>
        <taxon>Agaricomycetes</taxon>
        <taxon>Cantharellales</taxon>
        <taxon>Botryobasidiaceae</taxon>
        <taxon>Botryobasidium</taxon>
    </lineage>
</organism>
<dbReference type="HOGENOM" id="CLU_019609_0_0_1"/>
<proteinExistence type="predicted"/>
<keyword evidence="2" id="KW-1185">Reference proteome</keyword>
<dbReference type="Gene3D" id="1.20.1280.50">
    <property type="match status" value="1"/>
</dbReference>
<protein>
    <submittedName>
        <fullName evidence="1">Uncharacterized protein</fullName>
    </submittedName>
</protein>
<evidence type="ECO:0000313" key="1">
    <source>
        <dbReference type="EMBL" id="KDQ17435.1"/>
    </source>
</evidence>
<accession>A0A067MRV5</accession>
<dbReference type="PANTHER" id="PTHR38926">
    <property type="entry name" value="F-BOX DOMAIN CONTAINING PROTEIN, EXPRESSED"/>
    <property type="match status" value="1"/>
</dbReference>
<reference evidence="2" key="1">
    <citation type="journal article" date="2014" name="Proc. Natl. Acad. Sci. U.S.A.">
        <title>Extensive sampling of basidiomycete genomes demonstrates inadequacy of the white-rot/brown-rot paradigm for wood decay fungi.</title>
        <authorList>
            <person name="Riley R."/>
            <person name="Salamov A.A."/>
            <person name="Brown D.W."/>
            <person name="Nagy L.G."/>
            <person name="Floudas D."/>
            <person name="Held B.W."/>
            <person name="Levasseur A."/>
            <person name="Lombard V."/>
            <person name="Morin E."/>
            <person name="Otillar R."/>
            <person name="Lindquist E.A."/>
            <person name="Sun H."/>
            <person name="LaButti K.M."/>
            <person name="Schmutz J."/>
            <person name="Jabbour D."/>
            <person name="Luo H."/>
            <person name="Baker S.E."/>
            <person name="Pisabarro A.G."/>
            <person name="Walton J.D."/>
            <person name="Blanchette R.A."/>
            <person name="Henrissat B."/>
            <person name="Martin F."/>
            <person name="Cullen D."/>
            <person name="Hibbett D.S."/>
            <person name="Grigoriev I.V."/>
        </authorList>
    </citation>
    <scope>NUCLEOTIDE SEQUENCE [LARGE SCALE GENOMIC DNA]</scope>
    <source>
        <strain evidence="2">FD-172 SS1</strain>
    </source>
</reference>
<dbReference type="EMBL" id="KL198024">
    <property type="protein sequence ID" value="KDQ17435.1"/>
    <property type="molecule type" value="Genomic_DNA"/>
</dbReference>
<dbReference type="OrthoDB" id="3139399at2759"/>
<dbReference type="Proteomes" id="UP000027195">
    <property type="component" value="Unassembled WGS sequence"/>
</dbReference>
<gene>
    <name evidence="1" type="ORF">BOTBODRAFT_172475</name>
</gene>
<dbReference type="SUPFAM" id="SSF52047">
    <property type="entry name" value="RNI-like"/>
    <property type="match status" value="1"/>
</dbReference>
<dbReference type="STRING" id="930990.A0A067MRV5"/>
<dbReference type="InterPro" id="IPR036047">
    <property type="entry name" value="F-box-like_dom_sf"/>
</dbReference>
<dbReference type="Gene3D" id="3.80.10.10">
    <property type="entry name" value="Ribonuclease Inhibitor"/>
    <property type="match status" value="1"/>
</dbReference>
<dbReference type="PANTHER" id="PTHR38926:SF5">
    <property type="entry name" value="F-BOX AND LEUCINE-RICH REPEAT PROTEIN 6"/>
    <property type="match status" value="1"/>
</dbReference>
<sequence>MSMAAPNLLDRKLTQRLPFDVLLELFSLCRTPLLLSQVCRLWRNVADACPMLWAHIDLLTSHFVQRAEHWIKRAGSHPLTITIRFPMDCPSDRSLRMWRHISDRERFGARVARLARILFPTMERWREFSVHGHEDEVSQLLHTCHGSTPLLRRLSISFEKDQSRSPPRQPIPFERENDFPLHVSFTHCLPCFRTPSPVALAITHATVQISFREDLFDTPCDAILRLISSCPNLSHLCLQGGRIGRTPTHRLVRHPLLTHLSVSKVPDIIHLLDLVEVPSLQSLSITDFEWSDLIVLCLTNILKTCDSLSNVELAGLHKWMTVADASIPPLDPEAAIVLPHVKRFKMMGNNVFAYPLLHNLVFPELEVLDVEGTTPEIVARLMGSLHLISATLRAIQGVSRNPITLPALESLEITYFFDILGGLRLPRLTSLTLRGVEGINVGAPFRHLFRHTTPPLTFLSMSDVRIVDEDLIWLLERLPKSRKLELRNSFISGRILRALSGSPERTSEGPRPLLDGMQRFPYLVLVSGPQAGPRASAEALKSLCLPPIKAPSLRSLSDQEPSNAEPRNS</sequence>
<dbReference type="InParanoid" id="A0A067MRV5"/>
<dbReference type="InterPro" id="IPR032675">
    <property type="entry name" value="LRR_dom_sf"/>
</dbReference>